<dbReference type="SUPFAM" id="SSF53756">
    <property type="entry name" value="UDP-Glycosyltransferase/glycogen phosphorylase"/>
    <property type="match status" value="1"/>
</dbReference>
<dbReference type="EMBL" id="JAGGJZ010000005">
    <property type="protein sequence ID" value="MBP1890161.1"/>
    <property type="molecule type" value="Genomic_DNA"/>
</dbReference>
<keyword evidence="8" id="KW-1185">Reference proteome</keyword>
<protein>
    <submittedName>
        <fullName evidence="7">UDP-N-acetylglucosamine transferase subunit ALG13</fullName>
    </submittedName>
</protein>
<evidence type="ECO:0000256" key="4">
    <source>
        <dbReference type="ARBA" id="ARBA00022679"/>
    </source>
</evidence>
<evidence type="ECO:0000256" key="1">
    <source>
        <dbReference type="ARBA" id="ARBA00004240"/>
    </source>
</evidence>
<dbReference type="InterPro" id="IPR048097">
    <property type="entry name" value="Cps14G-like"/>
</dbReference>
<evidence type="ECO:0000256" key="3">
    <source>
        <dbReference type="ARBA" id="ARBA00022676"/>
    </source>
</evidence>
<evidence type="ECO:0000313" key="8">
    <source>
        <dbReference type="Proteomes" id="UP000783390"/>
    </source>
</evidence>
<keyword evidence="4 7" id="KW-0808">Transferase</keyword>
<sequence>MIFVILGTHELEFKRLLEYLEKMNINEEVVIQSGNTHFNSNKYKIIPFLDPNEFKDYIEKSDLVITHGGVGSILTGLRYKKKVITMPRLSKYKEHNDDHQLEICNKLSKDGYTINCTDYESLEKAIKNYKNIELKPYKFDNSKLINFISKTIDNII</sequence>
<dbReference type="PANTHER" id="PTHR12867">
    <property type="entry name" value="GLYCOSYL TRANSFERASE-RELATED"/>
    <property type="match status" value="1"/>
</dbReference>
<dbReference type="InterPro" id="IPR039042">
    <property type="entry name" value="Alg13-like"/>
</dbReference>
<keyword evidence="5" id="KW-0256">Endoplasmic reticulum</keyword>
<dbReference type="NCBIfam" id="NF041548">
    <property type="entry name" value="PssE"/>
    <property type="match status" value="1"/>
</dbReference>
<comment type="similarity">
    <text evidence="2">Belongs to the glycosyltransferase 28 family.</text>
</comment>
<dbReference type="Pfam" id="PF04101">
    <property type="entry name" value="Glyco_tran_28_C"/>
    <property type="match status" value="1"/>
</dbReference>
<gene>
    <name evidence="7" type="ORF">J2Z53_001751</name>
</gene>
<name>A0ABS4F1Q2_9CLOT</name>
<dbReference type="GO" id="GO:0016740">
    <property type="term" value="F:transferase activity"/>
    <property type="evidence" value="ECO:0007669"/>
    <property type="project" value="UniProtKB-KW"/>
</dbReference>
<comment type="subcellular location">
    <subcellularLocation>
        <location evidence="1">Endoplasmic reticulum</location>
    </subcellularLocation>
</comment>
<reference evidence="7 8" key="1">
    <citation type="submission" date="2021-03" db="EMBL/GenBank/DDBJ databases">
        <title>Genomic Encyclopedia of Type Strains, Phase IV (KMG-IV): sequencing the most valuable type-strain genomes for metagenomic binning, comparative biology and taxonomic classification.</title>
        <authorList>
            <person name="Goeker M."/>
        </authorList>
    </citation>
    <scope>NUCLEOTIDE SEQUENCE [LARGE SCALE GENOMIC DNA]</scope>
    <source>
        <strain evidence="7 8">DSM 3984</strain>
    </source>
</reference>
<evidence type="ECO:0000256" key="2">
    <source>
        <dbReference type="ARBA" id="ARBA00006962"/>
    </source>
</evidence>
<dbReference type="PANTHER" id="PTHR12867:SF6">
    <property type="entry name" value="N-ACETYLGLUCOSAMINYLDIPHOSPHODOLICHOL N-ACETYLGLUCOSAMINYLTRANSFERASE"/>
    <property type="match status" value="1"/>
</dbReference>
<proteinExistence type="inferred from homology"/>
<dbReference type="Proteomes" id="UP000783390">
    <property type="component" value="Unassembled WGS sequence"/>
</dbReference>
<evidence type="ECO:0000313" key="7">
    <source>
        <dbReference type="EMBL" id="MBP1890161.1"/>
    </source>
</evidence>
<feature type="domain" description="Glycosyl transferase family 28 C-terminal" evidence="6">
    <location>
        <begin position="2"/>
        <end position="140"/>
    </location>
</feature>
<dbReference type="Gene3D" id="3.40.50.2000">
    <property type="entry name" value="Glycogen Phosphorylase B"/>
    <property type="match status" value="1"/>
</dbReference>
<evidence type="ECO:0000259" key="6">
    <source>
        <dbReference type="Pfam" id="PF04101"/>
    </source>
</evidence>
<dbReference type="InterPro" id="IPR007235">
    <property type="entry name" value="Glyco_trans_28_C"/>
</dbReference>
<comment type="caution">
    <text evidence="7">The sequence shown here is derived from an EMBL/GenBank/DDBJ whole genome shotgun (WGS) entry which is preliminary data.</text>
</comment>
<accession>A0ABS4F1Q2</accession>
<organism evidence="7 8">
    <name type="scientific">Clostridium moniliforme</name>
    <dbReference type="NCBI Taxonomy" id="39489"/>
    <lineage>
        <taxon>Bacteria</taxon>
        <taxon>Bacillati</taxon>
        <taxon>Bacillota</taxon>
        <taxon>Clostridia</taxon>
        <taxon>Eubacteriales</taxon>
        <taxon>Clostridiaceae</taxon>
        <taxon>Clostridium</taxon>
    </lineage>
</organism>
<evidence type="ECO:0000256" key="5">
    <source>
        <dbReference type="ARBA" id="ARBA00022824"/>
    </source>
</evidence>
<dbReference type="RefSeq" id="WP_209797090.1">
    <property type="nucleotide sequence ID" value="NZ_JAGGJZ010000005.1"/>
</dbReference>
<keyword evidence="3" id="KW-0328">Glycosyltransferase</keyword>